<gene>
    <name evidence="2" type="ORF">SASPL_127274</name>
</gene>
<evidence type="ECO:0000256" key="1">
    <source>
        <dbReference type="SAM" id="MobiDB-lite"/>
    </source>
</evidence>
<keyword evidence="3" id="KW-1185">Reference proteome</keyword>
<sequence>MVLYKRAGQLEKIPEILSEMKKNGCGLYRNLYQSHKHYITIMGSMVKLGELDEAKAGLPDISNAVLSDIMKREEIPTSLHKGYHVVPLNSLWFMDLVLVALPEISMQCNAMISDEVSQAIIISKELFSCSKESGPITFSISSALVSVSGLHGKLRLRSASEHNYLNPSECLQIPNIDNKQKFHNLMRVREGRVSSRVAHSSRVRPFNDELGGSGDRETRAAAAVRHRLHRDSSGERTAQPTTTVEKARQRCAIETEKMESSRSRRRLHGGQRLSRSGAAAAGLRQSQSEEETAVLDAAARVGGQQLAWQKTVAAAMPSFAGEKKRGRKESCCSNLEICSSKC</sequence>
<feature type="region of interest" description="Disordered" evidence="1">
    <location>
        <begin position="204"/>
        <end position="287"/>
    </location>
</feature>
<dbReference type="AlphaFoldDB" id="A0A8X8XJ10"/>
<dbReference type="Proteomes" id="UP000298416">
    <property type="component" value="Unassembled WGS sequence"/>
</dbReference>
<accession>A0A8X8XJ10</accession>
<reference evidence="2" key="1">
    <citation type="submission" date="2018-01" db="EMBL/GenBank/DDBJ databases">
        <authorList>
            <person name="Mao J.F."/>
        </authorList>
    </citation>
    <scope>NUCLEOTIDE SEQUENCE</scope>
    <source>
        <strain evidence="2">Huo1</strain>
        <tissue evidence="2">Leaf</tissue>
    </source>
</reference>
<feature type="compositionally biased region" description="Basic and acidic residues" evidence="1">
    <location>
        <begin position="245"/>
        <end position="262"/>
    </location>
</feature>
<comment type="caution">
    <text evidence="2">The sequence shown here is derived from an EMBL/GenBank/DDBJ whole genome shotgun (WGS) entry which is preliminary data.</text>
</comment>
<proteinExistence type="predicted"/>
<name>A0A8X8XJ10_SALSN</name>
<protein>
    <recommendedName>
        <fullName evidence="4">Pentatricopeptide repeat-containing protein</fullName>
    </recommendedName>
</protein>
<dbReference type="EMBL" id="PNBA02000009">
    <property type="protein sequence ID" value="KAG6414473.1"/>
    <property type="molecule type" value="Genomic_DNA"/>
</dbReference>
<reference evidence="2" key="2">
    <citation type="submission" date="2020-08" db="EMBL/GenBank/DDBJ databases">
        <title>Plant Genome Project.</title>
        <authorList>
            <person name="Zhang R.-G."/>
        </authorList>
    </citation>
    <scope>NUCLEOTIDE SEQUENCE</scope>
    <source>
        <strain evidence="2">Huo1</strain>
        <tissue evidence="2">Leaf</tissue>
    </source>
</reference>
<evidence type="ECO:0000313" key="3">
    <source>
        <dbReference type="Proteomes" id="UP000298416"/>
    </source>
</evidence>
<evidence type="ECO:0000313" key="2">
    <source>
        <dbReference type="EMBL" id="KAG6414473.1"/>
    </source>
</evidence>
<evidence type="ECO:0008006" key="4">
    <source>
        <dbReference type="Google" id="ProtNLM"/>
    </source>
</evidence>
<organism evidence="2">
    <name type="scientific">Salvia splendens</name>
    <name type="common">Scarlet sage</name>
    <dbReference type="NCBI Taxonomy" id="180675"/>
    <lineage>
        <taxon>Eukaryota</taxon>
        <taxon>Viridiplantae</taxon>
        <taxon>Streptophyta</taxon>
        <taxon>Embryophyta</taxon>
        <taxon>Tracheophyta</taxon>
        <taxon>Spermatophyta</taxon>
        <taxon>Magnoliopsida</taxon>
        <taxon>eudicotyledons</taxon>
        <taxon>Gunneridae</taxon>
        <taxon>Pentapetalae</taxon>
        <taxon>asterids</taxon>
        <taxon>lamiids</taxon>
        <taxon>Lamiales</taxon>
        <taxon>Lamiaceae</taxon>
        <taxon>Nepetoideae</taxon>
        <taxon>Mentheae</taxon>
        <taxon>Salviinae</taxon>
        <taxon>Salvia</taxon>
        <taxon>Salvia subgen. Calosphace</taxon>
        <taxon>core Calosphace</taxon>
    </lineage>
</organism>
<feature type="compositionally biased region" description="Polar residues" evidence="1">
    <location>
        <begin position="235"/>
        <end position="244"/>
    </location>
</feature>